<name>A0A6A4VV40_AMPAM</name>
<comment type="similarity">
    <text evidence="1 3">Belongs to the OSBP family.</text>
</comment>
<proteinExistence type="inferred from homology"/>
<dbReference type="SUPFAM" id="SSF144000">
    <property type="entry name" value="Oxysterol-binding protein-like"/>
    <property type="match status" value="1"/>
</dbReference>
<keyword evidence="6" id="KW-1185">Reference proteome</keyword>
<evidence type="ECO:0000256" key="4">
    <source>
        <dbReference type="RuleBase" id="RU003845"/>
    </source>
</evidence>
<dbReference type="GO" id="GO:0032934">
    <property type="term" value="F:sterol binding"/>
    <property type="evidence" value="ECO:0007669"/>
    <property type="project" value="TreeGrafter"/>
</dbReference>
<accession>A0A6A4VV40</accession>
<keyword evidence="2" id="KW-0446">Lipid-binding</keyword>
<dbReference type="GO" id="GO:0005829">
    <property type="term" value="C:cytosol"/>
    <property type="evidence" value="ECO:0007669"/>
    <property type="project" value="TreeGrafter"/>
</dbReference>
<evidence type="ECO:0000256" key="3">
    <source>
        <dbReference type="RuleBase" id="RU003844"/>
    </source>
</evidence>
<dbReference type="Pfam" id="PF01237">
    <property type="entry name" value="Oxysterol_BP"/>
    <property type="match status" value="1"/>
</dbReference>
<protein>
    <recommendedName>
        <fullName evidence="4">Oxysterol-binding protein</fullName>
    </recommendedName>
</protein>
<dbReference type="InterPro" id="IPR018494">
    <property type="entry name" value="Oxysterol-bd_CS"/>
</dbReference>
<dbReference type="InterPro" id="IPR037239">
    <property type="entry name" value="OSBP_sf"/>
</dbReference>
<dbReference type="PANTHER" id="PTHR10972:SF102">
    <property type="entry name" value="OXYSTEROL-BINDING PROTEIN"/>
    <property type="match status" value="1"/>
</dbReference>
<evidence type="ECO:0000256" key="2">
    <source>
        <dbReference type="ARBA" id="ARBA00023121"/>
    </source>
</evidence>
<keyword evidence="4" id="KW-0445">Lipid transport</keyword>
<dbReference type="OrthoDB" id="48057at2759"/>
<keyword evidence="4" id="KW-0813">Transport</keyword>
<reference evidence="5 6" key="1">
    <citation type="submission" date="2019-07" db="EMBL/GenBank/DDBJ databases">
        <title>Draft genome assembly of a fouling barnacle, Amphibalanus amphitrite (Darwin, 1854): The first reference genome for Thecostraca.</title>
        <authorList>
            <person name="Kim W."/>
        </authorList>
    </citation>
    <scope>NUCLEOTIDE SEQUENCE [LARGE SCALE GENOMIC DNA]</scope>
    <source>
        <strain evidence="5">SNU_AA5</strain>
        <tissue evidence="5">Soma without cirri and trophi</tissue>
    </source>
</reference>
<dbReference type="AlphaFoldDB" id="A0A6A4VV40"/>
<organism evidence="5 6">
    <name type="scientific">Amphibalanus amphitrite</name>
    <name type="common">Striped barnacle</name>
    <name type="synonym">Balanus amphitrite</name>
    <dbReference type="NCBI Taxonomy" id="1232801"/>
    <lineage>
        <taxon>Eukaryota</taxon>
        <taxon>Metazoa</taxon>
        <taxon>Ecdysozoa</taxon>
        <taxon>Arthropoda</taxon>
        <taxon>Crustacea</taxon>
        <taxon>Multicrustacea</taxon>
        <taxon>Cirripedia</taxon>
        <taxon>Thoracica</taxon>
        <taxon>Thoracicalcarea</taxon>
        <taxon>Balanomorpha</taxon>
        <taxon>Balanoidea</taxon>
        <taxon>Balanidae</taxon>
        <taxon>Amphibalaninae</taxon>
        <taxon>Amphibalanus</taxon>
    </lineage>
</organism>
<dbReference type="Gene3D" id="2.40.160.120">
    <property type="match status" value="1"/>
</dbReference>
<dbReference type="PROSITE" id="PS01013">
    <property type="entry name" value="OSBP"/>
    <property type="match status" value="1"/>
</dbReference>
<dbReference type="EMBL" id="VIIS01001630">
    <property type="protein sequence ID" value="KAF0295260.1"/>
    <property type="molecule type" value="Genomic_DNA"/>
</dbReference>
<dbReference type="InterPro" id="IPR000648">
    <property type="entry name" value="Oxysterol-bd"/>
</dbReference>
<evidence type="ECO:0000313" key="6">
    <source>
        <dbReference type="Proteomes" id="UP000440578"/>
    </source>
</evidence>
<dbReference type="GO" id="GO:0006869">
    <property type="term" value="P:lipid transport"/>
    <property type="evidence" value="ECO:0007669"/>
    <property type="project" value="UniProtKB-KW"/>
</dbReference>
<evidence type="ECO:0000256" key="1">
    <source>
        <dbReference type="ARBA" id="ARBA00008842"/>
    </source>
</evidence>
<sequence>MCRLLEWYVPALGAGCPRAGKPYNPVLGEVFACSWPASEGRAELRFLAEQVCHHPPVSALCVSCREPEMSLQATVGCRAQYVNSVSVSLTGEATLFLPAVGETYTLNYPALYARSLLSDGWVELGGQVKISCQQTGYTASATFHTKPLSDEGEAHRVTGEVRAPDGQLVMRLTGHWDKQIQLLGQLQGDEPCTVQCAGGGARRWLRPPAAQAPHESRRVWAAVTAALRDGQTDTADAEKHAVEEAQRQRAGQGHTPRHFYQHEQSWVFREPTA</sequence>
<dbReference type="Proteomes" id="UP000440578">
    <property type="component" value="Unassembled WGS sequence"/>
</dbReference>
<gene>
    <name evidence="5" type="primary">OSBPL11</name>
    <name evidence="5" type="ORF">FJT64_007187</name>
</gene>
<dbReference type="PANTHER" id="PTHR10972">
    <property type="entry name" value="OXYSTEROL-BINDING PROTEIN-RELATED"/>
    <property type="match status" value="1"/>
</dbReference>
<dbReference type="GO" id="GO:0016020">
    <property type="term" value="C:membrane"/>
    <property type="evidence" value="ECO:0007669"/>
    <property type="project" value="TreeGrafter"/>
</dbReference>
<evidence type="ECO:0000313" key="5">
    <source>
        <dbReference type="EMBL" id="KAF0295260.1"/>
    </source>
</evidence>
<dbReference type="Gene3D" id="6.10.140.1150">
    <property type="match status" value="1"/>
</dbReference>
<comment type="caution">
    <text evidence="5">The sequence shown here is derived from an EMBL/GenBank/DDBJ whole genome shotgun (WGS) entry which is preliminary data.</text>
</comment>